<organism evidence="1 2">
    <name type="scientific">Schaalia georgiae F0490</name>
    <dbReference type="NCBI Taxonomy" id="1125717"/>
    <lineage>
        <taxon>Bacteria</taxon>
        <taxon>Bacillati</taxon>
        <taxon>Actinomycetota</taxon>
        <taxon>Actinomycetes</taxon>
        <taxon>Actinomycetales</taxon>
        <taxon>Actinomycetaceae</taxon>
        <taxon>Schaalia</taxon>
    </lineage>
</organism>
<dbReference type="OrthoDB" id="5110616at2"/>
<evidence type="ECO:0008006" key="3">
    <source>
        <dbReference type="Google" id="ProtNLM"/>
    </source>
</evidence>
<evidence type="ECO:0000313" key="2">
    <source>
        <dbReference type="Proteomes" id="UP000004578"/>
    </source>
</evidence>
<dbReference type="RefSeq" id="WP_005872400.1">
    <property type="nucleotide sequence ID" value="NZ_AKFS01000293.1"/>
</dbReference>
<dbReference type="PATRIC" id="fig|1125717.3.peg.1789"/>
<reference evidence="1 2" key="1">
    <citation type="submission" date="2012-05" db="EMBL/GenBank/DDBJ databases">
        <authorList>
            <person name="Harkins D.M."/>
            <person name="Madupu R."/>
            <person name="Durkin A.S."/>
            <person name="Torralba M."/>
            <person name="Methe B."/>
            <person name="Sutton G.G."/>
            <person name="Nelson K.E."/>
        </authorList>
    </citation>
    <scope>NUCLEOTIDE SEQUENCE [LARGE SCALE GENOMIC DNA]</scope>
    <source>
        <strain evidence="1 2">F0490</strain>
    </source>
</reference>
<proteinExistence type="predicted"/>
<gene>
    <name evidence="1" type="ORF">HMPREF1317_1585</name>
</gene>
<comment type="caution">
    <text evidence="1">The sequence shown here is derived from an EMBL/GenBank/DDBJ whole genome shotgun (WGS) entry which is preliminary data.</text>
</comment>
<dbReference type="AlphaFoldDB" id="J0WIQ4"/>
<name>J0WIQ4_9ACTO</name>
<sequence length="167" mass="18535">MRRFVCSELIAGIGEVERFDDASQAPGALADWVRATLESPRRFDGSRRYALILWALPPGAEDPEDVPLGHYSRRNYIQCGGSAAAMTVEIRVTHPDGAYEHYRVAREPVRDPGAWVEVEWDFGGGEPFTAELHPEEVFAGCQASPVFHDYIVNGGLPPAELLRRLDV</sequence>
<evidence type="ECO:0000313" key="1">
    <source>
        <dbReference type="EMBL" id="EJF36441.1"/>
    </source>
</evidence>
<dbReference type="EMBL" id="AKFS01000293">
    <property type="protein sequence ID" value="EJF36441.1"/>
    <property type="molecule type" value="Genomic_DNA"/>
</dbReference>
<keyword evidence="2" id="KW-1185">Reference proteome</keyword>
<protein>
    <recommendedName>
        <fullName evidence="3">NTP pyrophosphohydrolase</fullName>
    </recommendedName>
</protein>
<accession>J0WIQ4</accession>
<dbReference type="Proteomes" id="UP000004578">
    <property type="component" value="Unassembled WGS sequence"/>
</dbReference>